<dbReference type="InterPro" id="IPR017853">
    <property type="entry name" value="GH"/>
</dbReference>
<dbReference type="Proteomes" id="UP001085076">
    <property type="component" value="Miscellaneous, Linkage group lg05"/>
</dbReference>
<gene>
    <name evidence="3" type="ORF">J5N97_018521</name>
</gene>
<accession>A0A9D5HBS5</accession>
<evidence type="ECO:0008006" key="5">
    <source>
        <dbReference type="Google" id="ProtNLM"/>
    </source>
</evidence>
<sequence length="227" mass="24605">MAAAGVVSAEIPKSAEGSDDLLLSRSRTHDFSPVDGFMDGKNYPISRNAMASLLAKLASLKSQSNGEKGTKLYNIGEREQWCLTTLGYVKAFSRKYEAVVPHNDVLDREAPQCPYPDAWVGGALDTGLFDNVWVQFYNNPPCQFASVVVSNLDDAWKQRTSGIRAKNIFLGLPAAPDAAGSGFIPVGDLTSQVLPLLKGSNVYGGVMLWSKYYNDQTGYSSATKHDV</sequence>
<dbReference type="PANTHER" id="PTHR45708:SF49">
    <property type="entry name" value="ENDOCHITINASE"/>
    <property type="match status" value="1"/>
</dbReference>
<reference evidence="3" key="2">
    <citation type="journal article" date="2022" name="Hortic Res">
        <title>The genome of Dioscorea zingiberensis sheds light on the biosynthesis, origin and evolution of the medicinally important diosgenin saponins.</title>
        <authorList>
            <person name="Li Y."/>
            <person name="Tan C."/>
            <person name="Li Z."/>
            <person name="Guo J."/>
            <person name="Li S."/>
            <person name="Chen X."/>
            <person name="Wang C."/>
            <person name="Dai X."/>
            <person name="Yang H."/>
            <person name="Song W."/>
            <person name="Hou L."/>
            <person name="Xu J."/>
            <person name="Tong Z."/>
            <person name="Xu A."/>
            <person name="Yuan X."/>
            <person name="Wang W."/>
            <person name="Yang Q."/>
            <person name="Chen L."/>
            <person name="Sun Z."/>
            <person name="Wang K."/>
            <person name="Pan B."/>
            <person name="Chen J."/>
            <person name="Bao Y."/>
            <person name="Liu F."/>
            <person name="Qi X."/>
            <person name="Gang D.R."/>
            <person name="Wen J."/>
            <person name="Li J."/>
        </authorList>
    </citation>
    <scope>NUCLEOTIDE SEQUENCE</scope>
    <source>
        <strain evidence="3">Dzin_1.0</strain>
    </source>
</reference>
<organism evidence="3 4">
    <name type="scientific">Dioscorea zingiberensis</name>
    <dbReference type="NCBI Taxonomy" id="325984"/>
    <lineage>
        <taxon>Eukaryota</taxon>
        <taxon>Viridiplantae</taxon>
        <taxon>Streptophyta</taxon>
        <taxon>Embryophyta</taxon>
        <taxon>Tracheophyta</taxon>
        <taxon>Spermatophyta</taxon>
        <taxon>Magnoliopsida</taxon>
        <taxon>Liliopsida</taxon>
        <taxon>Dioscoreales</taxon>
        <taxon>Dioscoreaceae</taxon>
        <taxon>Dioscorea</taxon>
    </lineage>
</organism>
<keyword evidence="2" id="KW-0326">Glycosidase</keyword>
<comment type="caution">
    <text evidence="3">The sequence shown here is derived from an EMBL/GenBank/DDBJ whole genome shotgun (WGS) entry which is preliminary data.</text>
</comment>
<name>A0A9D5HBS5_9LILI</name>
<dbReference type="SUPFAM" id="SSF51445">
    <property type="entry name" value="(Trans)glycosidases"/>
    <property type="match status" value="1"/>
</dbReference>
<evidence type="ECO:0000256" key="2">
    <source>
        <dbReference type="ARBA" id="ARBA00023295"/>
    </source>
</evidence>
<dbReference type="PANTHER" id="PTHR45708">
    <property type="entry name" value="ENDOCHITINASE"/>
    <property type="match status" value="1"/>
</dbReference>
<dbReference type="OrthoDB" id="6020543at2759"/>
<dbReference type="GO" id="GO:0005576">
    <property type="term" value="C:extracellular region"/>
    <property type="evidence" value="ECO:0007669"/>
    <property type="project" value="TreeGrafter"/>
</dbReference>
<keyword evidence="4" id="KW-1185">Reference proteome</keyword>
<keyword evidence="1" id="KW-0378">Hydrolase</keyword>
<dbReference type="EMBL" id="JAGGNH010000005">
    <property type="protein sequence ID" value="KAJ0970562.1"/>
    <property type="molecule type" value="Genomic_DNA"/>
</dbReference>
<protein>
    <recommendedName>
        <fullName evidence="5">Chitinase</fullName>
    </recommendedName>
</protein>
<reference evidence="3" key="1">
    <citation type="submission" date="2021-03" db="EMBL/GenBank/DDBJ databases">
        <authorList>
            <person name="Li Z."/>
            <person name="Yang C."/>
        </authorList>
    </citation>
    <scope>NUCLEOTIDE SEQUENCE</scope>
    <source>
        <strain evidence="3">Dzin_1.0</strain>
        <tissue evidence="3">Leaf</tissue>
    </source>
</reference>
<evidence type="ECO:0000313" key="4">
    <source>
        <dbReference type="Proteomes" id="UP001085076"/>
    </source>
</evidence>
<dbReference type="AlphaFoldDB" id="A0A9D5HBS5"/>
<dbReference type="Gene3D" id="3.20.20.80">
    <property type="entry name" value="Glycosidases"/>
    <property type="match status" value="1"/>
</dbReference>
<dbReference type="InterPro" id="IPR050542">
    <property type="entry name" value="Glycosyl_Hydrlase18_Chitinase"/>
</dbReference>
<dbReference type="GO" id="GO:0004568">
    <property type="term" value="F:chitinase activity"/>
    <property type="evidence" value="ECO:0007669"/>
    <property type="project" value="TreeGrafter"/>
</dbReference>
<evidence type="ECO:0000256" key="1">
    <source>
        <dbReference type="ARBA" id="ARBA00022801"/>
    </source>
</evidence>
<evidence type="ECO:0000313" key="3">
    <source>
        <dbReference type="EMBL" id="KAJ0970562.1"/>
    </source>
</evidence>
<proteinExistence type="predicted"/>